<dbReference type="Gene3D" id="3.90.550.10">
    <property type="entry name" value="Spore Coat Polysaccharide Biosynthesis Protein SpsA, Chain A"/>
    <property type="match status" value="1"/>
</dbReference>
<organism evidence="1 2">
    <name type="scientific">Cylicocyclus nassatus</name>
    <name type="common">Nematode worm</name>
    <dbReference type="NCBI Taxonomy" id="53992"/>
    <lineage>
        <taxon>Eukaryota</taxon>
        <taxon>Metazoa</taxon>
        <taxon>Ecdysozoa</taxon>
        <taxon>Nematoda</taxon>
        <taxon>Chromadorea</taxon>
        <taxon>Rhabditida</taxon>
        <taxon>Rhabditina</taxon>
        <taxon>Rhabditomorpha</taxon>
        <taxon>Strongyloidea</taxon>
        <taxon>Strongylidae</taxon>
        <taxon>Cylicocyclus</taxon>
    </lineage>
</organism>
<dbReference type="Proteomes" id="UP001176961">
    <property type="component" value="Unassembled WGS sequence"/>
</dbReference>
<dbReference type="EMBL" id="CATQJL010000316">
    <property type="protein sequence ID" value="CAJ0606324.1"/>
    <property type="molecule type" value="Genomic_DNA"/>
</dbReference>
<proteinExistence type="predicted"/>
<sequence>MKNTPSRNIIAILTIVKSNSDRARYKTAMDSMECYALQNNYTYLQLYGENFKTICEQNDIHFQRHCIVAHILKIHHYRWVLLLNADVGVVNEKRQELFFTLLDTTFLFLPEDWRSISKKKPTSFFTTDFSFSSGGRFIALL</sequence>
<dbReference type="Pfam" id="PF03314">
    <property type="entry name" value="DUF273"/>
    <property type="match status" value="1"/>
</dbReference>
<accession>A0AA36H912</accession>
<dbReference type="PANTHER" id="PTHR31562:SF4">
    <property type="entry name" value="DUF268 DOMAIN-CONTAINING PROTEIN-RELATED"/>
    <property type="match status" value="1"/>
</dbReference>
<evidence type="ECO:0000313" key="1">
    <source>
        <dbReference type="EMBL" id="CAJ0606324.1"/>
    </source>
</evidence>
<evidence type="ECO:0000313" key="2">
    <source>
        <dbReference type="Proteomes" id="UP001176961"/>
    </source>
</evidence>
<keyword evidence="2" id="KW-1185">Reference proteome</keyword>
<gene>
    <name evidence="1" type="ORF">CYNAS_LOCUS18307</name>
</gene>
<dbReference type="AlphaFoldDB" id="A0AA36H912"/>
<comment type="caution">
    <text evidence="1">The sequence shown here is derived from an EMBL/GenBank/DDBJ whole genome shotgun (WGS) entry which is preliminary data.</text>
</comment>
<dbReference type="InterPro" id="IPR029044">
    <property type="entry name" value="Nucleotide-diphossugar_trans"/>
</dbReference>
<dbReference type="PANTHER" id="PTHR31562">
    <property type="entry name" value="PROTEIN CBG18972"/>
    <property type="match status" value="1"/>
</dbReference>
<reference evidence="1" key="1">
    <citation type="submission" date="2023-07" db="EMBL/GenBank/DDBJ databases">
        <authorList>
            <consortium name="CYATHOMIX"/>
        </authorList>
    </citation>
    <scope>NUCLEOTIDE SEQUENCE</scope>
    <source>
        <strain evidence="1">N/A</strain>
    </source>
</reference>
<protein>
    <submittedName>
        <fullName evidence="1">Uncharacterized protein</fullName>
    </submittedName>
</protein>
<name>A0AA36H912_CYLNA</name>
<dbReference type="InterPro" id="IPR004988">
    <property type="entry name" value="DUF273"/>
</dbReference>